<name>A0ABT6YC20_9BACT</name>
<dbReference type="EMBL" id="JASHIF010000017">
    <property type="protein sequence ID" value="MDI9861090.1"/>
    <property type="molecule type" value="Genomic_DNA"/>
</dbReference>
<dbReference type="RefSeq" id="WP_283345595.1">
    <property type="nucleotide sequence ID" value="NZ_JASHIF010000017.1"/>
</dbReference>
<gene>
    <name evidence="2" type="ORF">QM524_17875</name>
</gene>
<evidence type="ECO:0000313" key="3">
    <source>
        <dbReference type="Proteomes" id="UP001236507"/>
    </source>
</evidence>
<feature type="transmembrane region" description="Helical" evidence="1">
    <location>
        <begin position="31"/>
        <end position="50"/>
    </location>
</feature>
<keyword evidence="1" id="KW-0472">Membrane</keyword>
<evidence type="ECO:0000313" key="2">
    <source>
        <dbReference type="EMBL" id="MDI9861090.1"/>
    </source>
</evidence>
<accession>A0ABT6YC20</accession>
<proteinExistence type="predicted"/>
<dbReference type="Proteomes" id="UP001236507">
    <property type="component" value="Unassembled WGS sequence"/>
</dbReference>
<keyword evidence="1" id="KW-0812">Transmembrane</keyword>
<evidence type="ECO:0000256" key="1">
    <source>
        <dbReference type="SAM" id="Phobius"/>
    </source>
</evidence>
<organism evidence="2 3">
    <name type="scientific">Flectobacillus roseus</name>
    <dbReference type="NCBI Taxonomy" id="502259"/>
    <lineage>
        <taxon>Bacteria</taxon>
        <taxon>Pseudomonadati</taxon>
        <taxon>Bacteroidota</taxon>
        <taxon>Cytophagia</taxon>
        <taxon>Cytophagales</taxon>
        <taxon>Flectobacillaceae</taxon>
        <taxon>Flectobacillus</taxon>
    </lineage>
</organism>
<feature type="transmembrane region" description="Helical" evidence="1">
    <location>
        <begin position="6"/>
        <end position="24"/>
    </location>
</feature>
<comment type="caution">
    <text evidence="2">The sequence shown here is derived from an EMBL/GenBank/DDBJ whole genome shotgun (WGS) entry which is preliminary data.</text>
</comment>
<keyword evidence="1" id="KW-1133">Transmembrane helix</keyword>
<reference evidence="2 3" key="1">
    <citation type="submission" date="2023-05" db="EMBL/GenBank/DDBJ databases">
        <title>Novel species of genus Flectobacillus isolated from stream in China.</title>
        <authorList>
            <person name="Lu H."/>
        </authorList>
    </citation>
    <scope>NUCLEOTIDE SEQUENCE [LARGE SCALE GENOMIC DNA]</scope>
    <source>
        <strain evidence="2 3">KCTC 42575</strain>
    </source>
</reference>
<sequence>MEISANWVFILIIIPISGIFVGAWDLTKKKIYLWLLVLLWGGVGIVYLYSRRGSAPEEKLVNIPIEKKHYYGSYVIAREFFSGEQVDWQYDHFRFEIKDNDSIYFHLTNGTKINKTYRGGISTVKLDTNENLVLHMEPQTHHILKTNPRLYLKDNELFLVFKSKKYHHVYFKKGEWKDTE</sequence>
<keyword evidence="3" id="KW-1185">Reference proteome</keyword>
<protein>
    <submittedName>
        <fullName evidence="2">Uncharacterized protein</fullName>
    </submittedName>
</protein>